<evidence type="ECO:0000313" key="4">
    <source>
        <dbReference type="Proteomes" id="UP001159363"/>
    </source>
</evidence>
<accession>A0ABQ9H2R0</accession>
<feature type="region of interest" description="Disordered" evidence="1">
    <location>
        <begin position="251"/>
        <end position="272"/>
    </location>
</feature>
<reference evidence="3 4" key="1">
    <citation type="submission" date="2023-02" db="EMBL/GenBank/DDBJ databases">
        <title>LHISI_Scaffold_Assembly.</title>
        <authorList>
            <person name="Stuart O.P."/>
            <person name="Cleave R."/>
            <person name="Magrath M.J.L."/>
            <person name="Mikheyev A.S."/>
        </authorList>
    </citation>
    <scope>NUCLEOTIDE SEQUENCE [LARGE SCALE GENOMIC DNA]</scope>
    <source>
        <strain evidence="3">Daus_M_001</strain>
        <tissue evidence="3">Leg muscle</tissue>
    </source>
</reference>
<dbReference type="EMBL" id="JARBHB010000007">
    <property type="protein sequence ID" value="KAJ8878568.1"/>
    <property type="molecule type" value="Genomic_DNA"/>
</dbReference>
<evidence type="ECO:0000313" key="3">
    <source>
        <dbReference type="EMBL" id="KAJ8878568.1"/>
    </source>
</evidence>
<sequence>MRVVKLPGRELISICLILGFDSTPLCQDKEGNQHSRPLIRKNREVWHGFYTLEMYCEHPGKDHLNHHHEKNIIWPSEKKNYDRATEQLAIDQASSTGMFDPDLQKMAFKNRKILRFMDQCAAHTKNLDTLKNVHVEFLPANSTSVLQSLDQGIIRTVKHMYRKHMLTASWDFGFSTVSEELPVVSLDTVEESDSIWAEVKERLGVTSKFNDYVKDDNNLLPCEGQEIENFCKSMRVIEASMEQRWNEWARETGEPEKTRRPAASSGTIPTCKNLMTQQGLNPVCLGGRSHHSQFFPSFPRMGSGSEMERHASKMTNIRQVSPFSILHKLPQDGERQRDGEWVCPGEGRVDVGNPTEPDRVSNGSLQPCRVALLDTKLISVPPFHSPSILDASVNEGQVSQPLRIWVRLAHVSQALLQLCTTLQTVCGLVLQILSDKMEWSIEKQVQFIEEYRSAPALWNPSKVIEVNMERHRNEGVGEMGDPRAKIHRPTASFGTIPTCQNLVTQFALVEASMLIAQSLWTLLYIEIQLVSQDFVFSMVNAPINTLQTAGTICEMLGSEMVNKSSAKHSFHHQLEVGGADSVVSTPFLRERQAREHLASVSHRHRFRNQMTSTRHPIITNPTKNLSTRPLHCGLKGNTRNYPVSSPLDKTAYFTCRSCIFHATRTPCPLAPFDVIVMRNETLGCNPLTRNKGDITLVTHSHKCLIFNYTGTLTVVHPVLQIRLTECP</sequence>
<feature type="domain" description="DDE-1" evidence="2">
    <location>
        <begin position="98"/>
        <end position="171"/>
    </location>
</feature>
<keyword evidence="4" id="KW-1185">Reference proteome</keyword>
<dbReference type="Proteomes" id="UP001159363">
    <property type="component" value="Chromosome 6"/>
</dbReference>
<protein>
    <recommendedName>
        <fullName evidence="2">DDE-1 domain-containing protein</fullName>
    </recommendedName>
</protein>
<organism evidence="3 4">
    <name type="scientific">Dryococelus australis</name>
    <dbReference type="NCBI Taxonomy" id="614101"/>
    <lineage>
        <taxon>Eukaryota</taxon>
        <taxon>Metazoa</taxon>
        <taxon>Ecdysozoa</taxon>
        <taxon>Arthropoda</taxon>
        <taxon>Hexapoda</taxon>
        <taxon>Insecta</taxon>
        <taxon>Pterygota</taxon>
        <taxon>Neoptera</taxon>
        <taxon>Polyneoptera</taxon>
        <taxon>Phasmatodea</taxon>
        <taxon>Verophasmatodea</taxon>
        <taxon>Anareolatae</taxon>
        <taxon>Phasmatidae</taxon>
        <taxon>Eurycanthinae</taxon>
        <taxon>Dryococelus</taxon>
    </lineage>
</organism>
<gene>
    <name evidence="3" type="ORF">PR048_019146</name>
</gene>
<proteinExistence type="predicted"/>
<dbReference type="Pfam" id="PF03184">
    <property type="entry name" value="DDE_1"/>
    <property type="match status" value="1"/>
</dbReference>
<name>A0ABQ9H2R0_9NEOP</name>
<comment type="caution">
    <text evidence="3">The sequence shown here is derived from an EMBL/GenBank/DDBJ whole genome shotgun (WGS) entry which is preliminary data.</text>
</comment>
<evidence type="ECO:0000259" key="2">
    <source>
        <dbReference type="Pfam" id="PF03184"/>
    </source>
</evidence>
<evidence type="ECO:0000256" key="1">
    <source>
        <dbReference type="SAM" id="MobiDB-lite"/>
    </source>
</evidence>
<dbReference type="InterPro" id="IPR004875">
    <property type="entry name" value="DDE_SF_endonuclease_dom"/>
</dbReference>